<organism evidence="1 2">
    <name type="scientific">Haematococcus lacustris</name>
    <name type="common">Green alga</name>
    <name type="synonym">Haematococcus pluvialis</name>
    <dbReference type="NCBI Taxonomy" id="44745"/>
    <lineage>
        <taxon>Eukaryota</taxon>
        <taxon>Viridiplantae</taxon>
        <taxon>Chlorophyta</taxon>
        <taxon>core chlorophytes</taxon>
        <taxon>Chlorophyceae</taxon>
        <taxon>CS clade</taxon>
        <taxon>Chlamydomonadales</taxon>
        <taxon>Haematococcaceae</taxon>
        <taxon>Haematococcus</taxon>
    </lineage>
</organism>
<proteinExistence type="predicted"/>
<sequence>MATNVAASFFLAVLAEPSTDPLILLGLSKADAAERATVDLQGQLSIVDKRCGKTADEVAQQAQASQQHWERVCRLVADVESLQAFCNSGSAASAQSVSSLDARLASVESRQARASKEQEEQQRLLLALTSAVQKAEADAEAWKAGRRRQEELEAQLQAALARMAEVETRVDGLGTAVLASKTRELQQAGTAPSSDHSLTASEQRFKAMEERLASLDSLQSKLDLVTARAQDSAMAALEARLQALEARQHLDSSPRRVTASPPCFVPKQPLGAGYLSLGRLWRTEVTAGMQKECGKPGIVSYEVCSCHIPQPGVAAWP</sequence>
<gene>
    <name evidence="1" type="ORF">HaLaN_05205</name>
</gene>
<dbReference type="AlphaFoldDB" id="A0A699YIF2"/>
<protein>
    <submittedName>
        <fullName evidence="1">Uncharacterized protein</fullName>
    </submittedName>
</protein>
<evidence type="ECO:0000313" key="1">
    <source>
        <dbReference type="EMBL" id="GFH09970.1"/>
    </source>
</evidence>
<reference evidence="1 2" key="1">
    <citation type="submission" date="2020-02" db="EMBL/GenBank/DDBJ databases">
        <title>Draft genome sequence of Haematococcus lacustris strain NIES-144.</title>
        <authorList>
            <person name="Morimoto D."/>
            <person name="Nakagawa S."/>
            <person name="Yoshida T."/>
            <person name="Sawayama S."/>
        </authorList>
    </citation>
    <scope>NUCLEOTIDE SEQUENCE [LARGE SCALE GENOMIC DNA]</scope>
    <source>
        <strain evidence="1 2">NIES-144</strain>
    </source>
</reference>
<dbReference type="Proteomes" id="UP000485058">
    <property type="component" value="Unassembled WGS sequence"/>
</dbReference>
<name>A0A699YIF2_HAELA</name>
<evidence type="ECO:0000313" key="2">
    <source>
        <dbReference type="Proteomes" id="UP000485058"/>
    </source>
</evidence>
<dbReference type="EMBL" id="BLLF01000278">
    <property type="protein sequence ID" value="GFH09970.1"/>
    <property type="molecule type" value="Genomic_DNA"/>
</dbReference>
<keyword evidence="2" id="KW-1185">Reference proteome</keyword>
<comment type="caution">
    <text evidence="1">The sequence shown here is derived from an EMBL/GenBank/DDBJ whole genome shotgun (WGS) entry which is preliminary data.</text>
</comment>
<accession>A0A699YIF2</accession>